<dbReference type="PANTHER" id="PTHR30419">
    <property type="entry name" value="HTH-TYPE TRANSCRIPTIONAL REGULATOR YBHD"/>
    <property type="match status" value="1"/>
</dbReference>
<keyword evidence="3" id="KW-0238">DNA-binding</keyword>
<dbReference type="OrthoDB" id="3181812at2"/>
<dbReference type="SUPFAM" id="SSF46785">
    <property type="entry name" value="Winged helix' DNA-binding domain"/>
    <property type="match status" value="1"/>
</dbReference>
<comment type="caution">
    <text evidence="6">The sequence shown here is derived from an EMBL/GenBank/DDBJ whole genome shotgun (WGS) entry which is preliminary data.</text>
</comment>
<dbReference type="GO" id="GO:0003700">
    <property type="term" value="F:DNA-binding transcription factor activity"/>
    <property type="evidence" value="ECO:0007669"/>
    <property type="project" value="InterPro"/>
</dbReference>
<dbReference type="GO" id="GO:0005829">
    <property type="term" value="C:cytosol"/>
    <property type="evidence" value="ECO:0007669"/>
    <property type="project" value="TreeGrafter"/>
</dbReference>
<dbReference type="RefSeq" id="WP_094405800.1">
    <property type="nucleotide sequence ID" value="NZ_NMVO01000014.1"/>
</dbReference>
<dbReference type="InterPro" id="IPR000847">
    <property type="entry name" value="LysR_HTH_N"/>
</dbReference>
<dbReference type="GO" id="GO:0003677">
    <property type="term" value="F:DNA binding"/>
    <property type="evidence" value="ECO:0007669"/>
    <property type="project" value="UniProtKB-KW"/>
</dbReference>
<dbReference type="SUPFAM" id="SSF53850">
    <property type="entry name" value="Periplasmic binding protein-like II"/>
    <property type="match status" value="1"/>
</dbReference>
<name>A0A255GAS0_9ACTN</name>
<dbReference type="EMBL" id="NMVO01000014">
    <property type="protein sequence ID" value="OYO12671.1"/>
    <property type="molecule type" value="Genomic_DNA"/>
</dbReference>
<protein>
    <submittedName>
        <fullName evidence="6">LysR family transcriptional regulator</fullName>
    </submittedName>
</protein>
<evidence type="ECO:0000256" key="3">
    <source>
        <dbReference type="ARBA" id="ARBA00023125"/>
    </source>
</evidence>
<gene>
    <name evidence="6" type="ORF">CGZ94_12205</name>
</gene>
<evidence type="ECO:0000313" key="6">
    <source>
        <dbReference type="EMBL" id="OYO12671.1"/>
    </source>
</evidence>
<evidence type="ECO:0000256" key="4">
    <source>
        <dbReference type="ARBA" id="ARBA00023163"/>
    </source>
</evidence>
<accession>A0A255GAS0</accession>
<feature type="domain" description="HTH lysR-type" evidence="5">
    <location>
        <begin position="4"/>
        <end position="62"/>
    </location>
</feature>
<organism evidence="6 7">
    <name type="scientific">Enemella evansiae</name>
    <dbReference type="NCBI Taxonomy" id="2016499"/>
    <lineage>
        <taxon>Bacteria</taxon>
        <taxon>Bacillati</taxon>
        <taxon>Actinomycetota</taxon>
        <taxon>Actinomycetes</taxon>
        <taxon>Propionibacteriales</taxon>
        <taxon>Propionibacteriaceae</taxon>
        <taxon>Enemella</taxon>
    </lineage>
</organism>
<dbReference type="CDD" id="cd05466">
    <property type="entry name" value="PBP2_LTTR_substrate"/>
    <property type="match status" value="1"/>
</dbReference>
<sequence length="300" mass="32895">MGEPTLRQLEYFAAVAASESVSAAARECGVSQAAVSLAVAQLERALDTALVVRRPGHGIALTEEGRAIGQQARRICDDVAELPTLGRTSEELTGRLVVGIFRANITYIAPDLIEWFHRRHPQVRLEIVEGTATQLQQSALAGHVHVCLVSHVQRMPGLDFEPLVDRYRRVVVSTEHPLAALPRVSYRDLAQHAGALLDLEPALERALAEFARNGEVPDVRWKLTDVASIYELVERGIAYSLLLEPGLPRPADAPLLWLPLAHEEPSNPLVAVWPAGRPPSRLVEELLTCLRTKWAPSPAC</sequence>
<dbReference type="Gene3D" id="3.40.190.10">
    <property type="entry name" value="Periplasmic binding protein-like II"/>
    <property type="match status" value="2"/>
</dbReference>
<evidence type="ECO:0000256" key="1">
    <source>
        <dbReference type="ARBA" id="ARBA00009437"/>
    </source>
</evidence>
<dbReference type="InterPro" id="IPR005119">
    <property type="entry name" value="LysR_subst-bd"/>
</dbReference>
<dbReference type="AlphaFoldDB" id="A0A255GAS0"/>
<proteinExistence type="inferred from homology"/>
<evidence type="ECO:0000256" key="2">
    <source>
        <dbReference type="ARBA" id="ARBA00023015"/>
    </source>
</evidence>
<keyword evidence="4" id="KW-0804">Transcription</keyword>
<dbReference type="Pfam" id="PF03466">
    <property type="entry name" value="LysR_substrate"/>
    <property type="match status" value="1"/>
</dbReference>
<comment type="similarity">
    <text evidence="1">Belongs to the LysR transcriptional regulatory family.</text>
</comment>
<dbReference type="Proteomes" id="UP000215896">
    <property type="component" value="Unassembled WGS sequence"/>
</dbReference>
<evidence type="ECO:0000259" key="5">
    <source>
        <dbReference type="PROSITE" id="PS50931"/>
    </source>
</evidence>
<dbReference type="InterPro" id="IPR036390">
    <property type="entry name" value="WH_DNA-bd_sf"/>
</dbReference>
<dbReference type="Pfam" id="PF00126">
    <property type="entry name" value="HTH_1"/>
    <property type="match status" value="1"/>
</dbReference>
<dbReference type="PROSITE" id="PS50931">
    <property type="entry name" value="HTH_LYSR"/>
    <property type="match status" value="1"/>
</dbReference>
<keyword evidence="2" id="KW-0805">Transcription regulation</keyword>
<dbReference type="InterPro" id="IPR036388">
    <property type="entry name" value="WH-like_DNA-bd_sf"/>
</dbReference>
<evidence type="ECO:0000313" key="7">
    <source>
        <dbReference type="Proteomes" id="UP000215896"/>
    </source>
</evidence>
<dbReference type="InterPro" id="IPR050950">
    <property type="entry name" value="HTH-type_LysR_regulators"/>
</dbReference>
<keyword evidence="7" id="KW-1185">Reference proteome</keyword>
<reference evidence="6 7" key="1">
    <citation type="submission" date="2017-07" db="EMBL/GenBank/DDBJ databases">
        <title>Draft whole genome sequences of clinical Proprionibacteriaceae strains.</title>
        <authorList>
            <person name="Bernier A.-M."/>
            <person name="Bernard K."/>
            <person name="Domingo M.-C."/>
        </authorList>
    </citation>
    <scope>NUCLEOTIDE SEQUENCE [LARGE SCALE GENOMIC DNA]</scope>
    <source>
        <strain evidence="6 7">NML 030167</strain>
    </source>
</reference>
<dbReference type="Gene3D" id="1.10.10.10">
    <property type="entry name" value="Winged helix-like DNA-binding domain superfamily/Winged helix DNA-binding domain"/>
    <property type="match status" value="1"/>
</dbReference>